<feature type="transmembrane region" description="Helical" evidence="1">
    <location>
        <begin position="73"/>
        <end position="95"/>
    </location>
</feature>
<keyword evidence="1" id="KW-0812">Transmembrane</keyword>
<protein>
    <submittedName>
        <fullName evidence="2">Uncharacterized protein</fullName>
    </submittedName>
</protein>
<evidence type="ECO:0000313" key="2">
    <source>
        <dbReference type="EMBL" id="RJO60533.1"/>
    </source>
</evidence>
<name>A0A419DBS8_9BACT</name>
<reference evidence="2 3" key="1">
    <citation type="journal article" date="2017" name="ISME J.">
        <title>Energy and carbon metabolisms in a deep terrestrial subsurface fluid microbial community.</title>
        <authorList>
            <person name="Momper L."/>
            <person name="Jungbluth S.P."/>
            <person name="Lee M.D."/>
            <person name="Amend J.P."/>
        </authorList>
    </citation>
    <scope>NUCLEOTIDE SEQUENCE [LARGE SCALE GENOMIC DNA]</scope>
    <source>
        <strain evidence="2">SURF_29</strain>
    </source>
</reference>
<keyword evidence="1" id="KW-0472">Membrane</keyword>
<sequence>MLVTTHTIIASTIAIKTGNPWIYLPFAASEHFIFDTFPHFGGDWVKKNFRLMTVIDAIAGITLFLILARYTKFSILILFAVCLLAGWPDLVMLYQKLTKTKKLPKFKKFHSGIQKIEFPLGILIEVAIVLGCLLLIFAF</sequence>
<evidence type="ECO:0000313" key="3">
    <source>
        <dbReference type="Proteomes" id="UP000285655"/>
    </source>
</evidence>
<dbReference type="AlphaFoldDB" id="A0A419DBS8"/>
<keyword evidence="1" id="KW-1133">Transmembrane helix</keyword>
<comment type="caution">
    <text evidence="2">The sequence shown here is derived from an EMBL/GenBank/DDBJ whole genome shotgun (WGS) entry which is preliminary data.</text>
</comment>
<feature type="transmembrane region" description="Helical" evidence="1">
    <location>
        <begin position="49"/>
        <end position="67"/>
    </location>
</feature>
<dbReference type="EMBL" id="QZJW01000044">
    <property type="protein sequence ID" value="RJO60533.1"/>
    <property type="molecule type" value="Genomic_DNA"/>
</dbReference>
<accession>A0A419DBS8</accession>
<organism evidence="2 3">
    <name type="scientific">candidate division WS5 bacterium</name>
    <dbReference type="NCBI Taxonomy" id="2093353"/>
    <lineage>
        <taxon>Bacteria</taxon>
        <taxon>candidate division WS5</taxon>
    </lineage>
</organism>
<gene>
    <name evidence="2" type="ORF">C4544_05000</name>
</gene>
<dbReference type="Proteomes" id="UP000285655">
    <property type="component" value="Unassembled WGS sequence"/>
</dbReference>
<proteinExistence type="predicted"/>
<evidence type="ECO:0000256" key="1">
    <source>
        <dbReference type="SAM" id="Phobius"/>
    </source>
</evidence>
<feature type="transmembrane region" description="Helical" evidence="1">
    <location>
        <begin position="116"/>
        <end position="138"/>
    </location>
</feature>